<accession>A0A9P6PN09</accession>
<keyword evidence="9" id="KW-1185">Reference proteome</keyword>
<evidence type="ECO:0000256" key="5">
    <source>
        <dbReference type="PROSITE-ProRule" id="PRU00182"/>
    </source>
</evidence>
<dbReference type="EMBL" id="JAAAJA010000851">
    <property type="protein sequence ID" value="KAG0249230.1"/>
    <property type="molecule type" value="Genomic_DNA"/>
</dbReference>
<dbReference type="OrthoDB" id="269872at2759"/>
<dbReference type="GO" id="GO:0008276">
    <property type="term" value="F:protein methyltransferase activity"/>
    <property type="evidence" value="ECO:0007669"/>
    <property type="project" value="InterPro"/>
</dbReference>
<evidence type="ECO:0000256" key="2">
    <source>
        <dbReference type="ARBA" id="ARBA00022679"/>
    </source>
</evidence>
<keyword evidence="4" id="KW-0413">Isomerase</keyword>
<dbReference type="Pfam" id="PF00849">
    <property type="entry name" value="PseudoU_synth_2"/>
    <property type="match status" value="1"/>
</dbReference>
<dbReference type="InterPro" id="IPR020103">
    <property type="entry name" value="PsdUridine_synth_cat_dom_sf"/>
</dbReference>
<dbReference type="PANTHER" id="PTHR18895:SF74">
    <property type="entry name" value="MTRF1L RELEASE FACTOR GLUTAMINE METHYLTRANSFERASE"/>
    <property type="match status" value="1"/>
</dbReference>
<dbReference type="CDD" id="cd02440">
    <property type="entry name" value="AdoMet_MTases"/>
    <property type="match status" value="1"/>
</dbReference>
<feature type="domain" description="Pseudouridine synthase RsuA/RluA-like" evidence="6">
    <location>
        <begin position="92"/>
        <end position="227"/>
    </location>
</feature>
<evidence type="ECO:0000256" key="1">
    <source>
        <dbReference type="ARBA" id="ARBA00022603"/>
    </source>
</evidence>
<dbReference type="Proteomes" id="UP000726737">
    <property type="component" value="Unassembled WGS sequence"/>
</dbReference>
<proteinExistence type="predicted"/>
<dbReference type="AlphaFoldDB" id="A0A9P6PN09"/>
<evidence type="ECO:0008006" key="10">
    <source>
        <dbReference type="Google" id="ProtNLM"/>
    </source>
</evidence>
<evidence type="ECO:0000313" key="9">
    <source>
        <dbReference type="Proteomes" id="UP000726737"/>
    </source>
</evidence>
<dbReference type="Gene3D" id="3.40.50.150">
    <property type="entry name" value="Vaccinia Virus protein VP39"/>
    <property type="match status" value="1"/>
</dbReference>
<keyword evidence="1" id="KW-0489">Methyltransferase</keyword>
<keyword evidence="2" id="KW-0808">Transferase</keyword>
<dbReference type="SUPFAM" id="SSF55120">
    <property type="entry name" value="Pseudouridine synthase"/>
    <property type="match status" value="1"/>
</dbReference>
<comment type="caution">
    <text evidence="8">The sequence shown here is derived from an EMBL/GenBank/DDBJ whole genome shotgun (WGS) entry which is preliminary data.</text>
</comment>
<reference evidence="8" key="1">
    <citation type="journal article" date="2020" name="Fungal Divers.">
        <title>Resolving the Mortierellaceae phylogeny through synthesis of multi-gene phylogenetics and phylogenomics.</title>
        <authorList>
            <person name="Vandepol N."/>
            <person name="Liber J."/>
            <person name="Desiro A."/>
            <person name="Na H."/>
            <person name="Kennedy M."/>
            <person name="Barry K."/>
            <person name="Grigoriev I.V."/>
            <person name="Miller A.N."/>
            <person name="O'Donnell K."/>
            <person name="Stajich J.E."/>
            <person name="Bonito G."/>
        </authorList>
    </citation>
    <scope>NUCLEOTIDE SEQUENCE</scope>
    <source>
        <strain evidence="8">KOD948</strain>
    </source>
</reference>
<evidence type="ECO:0000259" key="7">
    <source>
        <dbReference type="Pfam" id="PF13847"/>
    </source>
</evidence>
<evidence type="ECO:0000313" key="8">
    <source>
        <dbReference type="EMBL" id="KAG0249230.1"/>
    </source>
</evidence>
<dbReference type="Gene3D" id="3.30.2350.10">
    <property type="entry name" value="Pseudouridine synthase"/>
    <property type="match status" value="1"/>
</dbReference>
<dbReference type="GO" id="GO:0003723">
    <property type="term" value="F:RNA binding"/>
    <property type="evidence" value="ECO:0007669"/>
    <property type="project" value="UniProtKB-KW"/>
</dbReference>
<dbReference type="InterPro" id="IPR006145">
    <property type="entry name" value="PsdUridine_synth_RsuA/RluA"/>
</dbReference>
<dbReference type="Pfam" id="PF13847">
    <property type="entry name" value="Methyltransf_31"/>
    <property type="match status" value="1"/>
</dbReference>
<feature type="domain" description="Methyltransferase" evidence="7">
    <location>
        <begin position="417"/>
        <end position="497"/>
    </location>
</feature>
<dbReference type="InterPro" id="IPR025714">
    <property type="entry name" value="Methyltranfer_dom"/>
</dbReference>
<gene>
    <name evidence="8" type="ORF">BG011_009494</name>
</gene>
<keyword evidence="3" id="KW-0949">S-adenosyl-L-methionine</keyword>
<evidence type="ECO:0000256" key="4">
    <source>
        <dbReference type="ARBA" id="ARBA00023235"/>
    </source>
</evidence>
<dbReference type="PROSITE" id="PS00092">
    <property type="entry name" value="N6_MTASE"/>
    <property type="match status" value="1"/>
</dbReference>
<dbReference type="PROSITE" id="PS50889">
    <property type="entry name" value="S4"/>
    <property type="match status" value="1"/>
</dbReference>
<keyword evidence="5" id="KW-0694">RNA-binding</keyword>
<dbReference type="GO" id="GO:0009982">
    <property type="term" value="F:pseudouridine synthase activity"/>
    <property type="evidence" value="ECO:0007669"/>
    <property type="project" value="InterPro"/>
</dbReference>
<dbReference type="CDD" id="cd00165">
    <property type="entry name" value="S4"/>
    <property type="match status" value="1"/>
</dbReference>
<organism evidence="8 9">
    <name type="scientific">Mortierella polycephala</name>
    <dbReference type="NCBI Taxonomy" id="41804"/>
    <lineage>
        <taxon>Eukaryota</taxon>
        <taxon>Fungi</taxon>
        <taxon>Fungi incertae sedis</taxon>
        <taxon>Mucoromycota</taxon>
        <taxon>Mortierellomycotina</taxon>
        <taxon>Mortierellomycetes</taxon>
        <taxon>Mortierellales</taxon>
        <taxon>Mortierellaceae</taxon>
        <taxon>Mortierella</taxon>
    </lineage>
</organism>
<dbReference type="Gene3D" id="3.10.290.10">
    <property type="entry name" value="RNA-binding S4 domain"/>
    <property type="match status" value="1"/>
</dbReference>
<dbReference type="SUPFAM" id="SSF53335">
    <property type="entry name" value="S-adenosyl-L-methionine-dependent methyltransferases"/>
    <property type="match status" value="1"/>
</dbReference>
<dbReference type="GO" id="GO:0001522">
    <property type="term" value="P:pseudouridine synthesis"/>
    <property type="evidence" value="ECO:0007669"/>
    <property type="project" value="InterPro"/>
</dbReference>
<sequence length="605" mass="66995">MKELKAVVTEEDNGTRVWKYVLKQWKAIVKSREQMRRSFKRGEVLVNDEVAEITKILAVNDTVQLNFDNKAAHASVFGQENLDVRFEDDHFAVVVKPSGTTMVTFGFMLQFSLRPSHATDDKDETTDRYMGTEMGAHIAEEAYGLDHDDYDQDEIPTNISPTLGQQYRVPCAIHGVEKAANGLVLVAKTKQMRSTLLQMHKDGRITRTYRVVCHGAWKEQSAVSHASNQLEPALRDDTFVDADCIDSVHIVQITPSNEAGSVSTLNVIPRSSFMGVNIRRYLLSMRHPVVGESGNTRPLKANRNKGLFSALVKLEFIHPLTGAAIAVQLEEPAKFEQLRIREQRACQRRQANDQNELKKGGLELAVAHDRKADLPIAYLVGEKDFYKMRFKVSPATLIPRPSTETLVEASIALTKNRAVKILDVGTGSGCLLLALLHSLPLATGTGVDISKDALDVAKTNATLHGLTDRATFQWGDMGNLQNSGDLSKSFDLLVCNPPYLDSSKASKLKTLFAGTEYEPPVALFAKNEGYGAYELLAVSLLHDLAAPGPDRVMADEGYVILEIGSGMRRRVEEIFKFLSLTQVIKDNQGGERCLVFSLRSLVTTH</sequence>
<dbReference type="InterPro" id="IPR002052">
    <property type="entry name" value="DNA_methylase_N6_adenine_CS"/>
</dbReference>
<name>A0A9P6PN09_9FUNG</name>
<dbReference type="InterPro" id="IPR050320">
    <property type="entry name" value="N5-glutamine_MTase"/>
</dbReference>
<dbReference type="GO" id="GO:0005739">
    <property type="term" value="C:mitochondrion"/>
    <property type="evidence" value="ECO:0007669"/>
    <property type="project" value="TreeGrafter"/>
</dbReference>
<evidence type="ECO:0000256" key="3">
    <source>
        <dbReference type="ARBA" id="ARBA00022691"/>
    </source>
</evidence>
<dbReference type="InterPro" id="IPR029063">
    <property type="entry name" value="SAM-dependent_MTases_sf"/>
</dbReference>
<protein>
    <recommendedName>
        <fullName evidence="10">S-adenosyl-L-methionine-dependent methyltransferase</fullName>
    </recommendedName>
</protein>
<dbReference type="InterPro" id="IPR036986">
    <property type="entry name" value="S4_RNA-bd_sf"/>
</dbReference>
<dbReference type="GO" id="GO:0032259">
    <property type="term" value="P:methylation"/>
    <property type="evidence" value="ECO:0007669"/>
    <property type="project" value="UniProtKB-KW"/>
</dbReference>
<evidence type="ECO:0000259" key="6">
    <source>
        <dbReference type="Pfam" id="PF00849"/>
    </source>
</evidence>
<dbReference type="NCBIfam" id="TIGR00536">
    <property type="entry name" value="hemK_fam"/>
    <property type="match status" value="1"/>
</dbReference>
<dbReference type="InterPro" id="IPR004556">
    <property type="entry name" value="HemK-like"/>
</dbReference>
<dbReference type="PANTHER" id="PTHR18895">
    <property type="entry name" value="HEMK METHYLTRANSFERASE"/>
    <property type="match status" value="1"/>
</dbReference>